<keyword evidence="5 14" id="KW-0436">Ligase</keyword>
<evidence type="ECO:0000259" key="17">
    <source>
        <dbReference type="Pfam" id="PF08245"/>
    </source>
</evidence>
<dbReference type="GO" id="GO:0005737">
    <property type="term" value="C:cytoplasm"/>
    <property type="evidence" value="ECO:0007669"/>
    <property type="project" value="UniProtKB-SubCell"/>
</dbReference>
<reference evidence="18 19" key="1">
    <citation type="submission" date="2017-08" db="EMBL/GenBank/DDBJ databases">
        <title>Infants hospitalized years apart are colonized by the same room-sourced microbial strains.</title>
        <authorList>
            <person name="Brooks B."/>
            <person name="Olm M.R."/>
            <person name="Firek B.A."/>
            <person name="Baker R."/>
            <person name="Thomas B.C."/>
            <person name="Morowitz M.J."/>
            <person name="Banfield J.F."/>
        </authorList>
    </citation>
    <scope>NUCLEOTIDE SEQUENCE [LARGE SCALE GENOMIC DNA]</scope>
    <source>
        <strain evidence="18">S2_003_000_R1_3</strain>
    </source>
</reference>
<dbReference type="Pfam" id="PF01225">
    <property type="entry name" value="Mur_ligase"/>
    <property type="match status" value="1"/>
</dbReference>
<dbReference type="Gene3D" id="3.90.190.20">
    <property type="entry name" value="Mur ligase, C-terminal domain"/>
    <property type="match status" value="1"/>
</dbReference>
<dbReference type="InterPro" id="IPR005758">
    <property type="entry name" value="UDP-N-AcMur_Ala_ligase_MurC"/>
</dbReference>
<dbReference type="EMBL" id="QFRA01000008">
    <property type="protein sequence ID" value="PZR05150.1"/>
    <property type="molecule type" value="Genomic_DNA"/>
</dbReference>
<dbReference type="PANTHER" id="PTHR43445">
    <property type="entry name" value="UDP-N-ACETYLMURAMATE--L-ALANINE LIGASE-RELATED"/>
    <property type="match status" value="1"/>
</dbReference>
<feature type="domain" description="Mur ligase central" evidence="17">
    <location>
        <begin position="148"/>
        <end position="355"/>
    </location>
</feature>
<accession>A0A2W5SR01</accession>
<evidence type="ECO:0000259" key="16">
    <source>
        <dbReference type="Pfam" id="PF02875"/>
    </source>
</evidence>
<dbReference type="InterPro" id="IPR000713">
    <property type="entry name" value="Mur_ligase_N"/>
</dbReference>
<keyword evidence="6 14" id="KW-0132">Cell division</keyword>
<evidence type="ECO:0000256" key="4">
    <source>
        <dbReference type="ARBA" id="ARBA00022490"/>
    </source>
</evidence>
<comment type="caution">
    <text evidence="18">The sequence shown here is derived from an EMBL/GenBank/DDBJ whole genome shotgun (WGS) entry which is preliminary data.</text>
</comment>
<evidence type="ECO:0000256" key="13">
    <source>
        <dbReference type="ARBA" id="ARBA00047833"/>
    </source>
</evidence>
<dbReference type="InterPro" id="IPR004101">
    <property type="entry name" value="Mur_ligase_C"/>
</dbReference>
<evidence type="ECO:0000256" key="11">
    <source>
        <dbReference type="ARBA" id="ARBA00023306"/>
    </source>
</evidence>
<dbReference type="GO" id="GO:0005524">
    <property type="term" value="F:ATP binding"/>
    <property type="evidence" value="ECO:0007669"/>
    <property type="project" value="UniProtKB-UniRule"/>
</dbReference>
<evidence type="ECO:0000256" key="10">
    <source>
        <dbReference type="ARBA" id="ARBA00022984"/>
    </source>
</evidence>
<comment type="similarity">
    <text evidence="14">Belongs to the MurCDEF family.</text>
</comment>
<dbReference type="NCBIfam" id="TIGR01082">
    <property type="entry name" value="murC"/>
    <property type="match status" value="1"/>
</dbReference>
<dbReference type="InterPro" id="IPR013221">
    <property type="entry name" value="Mur_ligase_cen"/>
</dbReference>
<evidence type="ECO:0000256" key="6">
    <source>
        <dbReference type="ARBA" id="ARBA00022618"/>
    </source>
</evidence>
<dbReference type="Gene3D" id="3.40.50.720">
    <property type="entry name" value="NAD(P)-binding Rossmann-like Domain"/>
    <property type="match status" value="1"/>
</dbReference>
<keyword evidence="9 14" id="KW-0133">Cell shape</keyword>
<keyword evidence="7 14" id="KW-0547">Nucleotide-binding</keyword>
<name>A0A2W5SR01_9CORY</name>
<evidence type="ECO:0000313" key="18">
    <source>
        <dbReference type="EMBL" id="PZR05150.1"/>
    </source>
</evidence>
<comment type="function">
    <text evidence="14">Cell wall formation.</text>
</comment>
<evidence type="ECO:0000256" key="14">
    <source>
        <dbReference type="HAMAP-Rule" id="MF_00046"/>
    </source>
</evidence>
<protein>
    <recommendedName>
        <fullName evidence="3 14">UDP-N-acetylmuramate--L-alanine ligase</fullName>
        <ecNumber evidence="3 14">6.3.2.8</ecNumber>
    </recommendedName>
    <alternativeName>
        <fullName evidence="14">UDP-N-acetylmuramoyl-L-alanine synthetase</fullName>
    </alternativeName>
</protein>
<evidence type="ECO:0000256" key="1">
    <source>
        <dbReference type="ARBA" id="ARBA00004496"/>
    </source>
</evidence>
<dbReference type="InterPro" id="IPR050061">
    <property type="entry name" value="MurCDEF_pg_biosynth"/>
</dbReference>
<keyword evidence="10 14" id="KW-0573">Peptidoglycan synthesis</keyword>
<dbReference type="GO" id="GO:0071555">
    <property type="term" value="P:cell wall organization"/>
    <property type="evidence" value="ECO:0007669"/>
    <property type="project" value="UniProtKB-KW"/>
</dbReference>
<dbReference type="PANTHER" id="PTHR43445:SF3">
    <property type="entry name" value="UDP-N-ACETYLMURAMATE--L-ALANINE LIGASE"/>
    <property type="match status" value="1"/>
</dbReference>
<feature type="domain" description="Mur ligase C-terminal" evidence="16">
    <location>
        <begin position="380"/>
        <end position="519"/>
    </location>
</feature>
<sequence length="537" mass="56992">MAHNDEPTGHTKNAGHTMHLERHARRVNPAHAITPDELRHVHMVGIGGVGMSGVARILLDRGYTVTGSDMKDSLTILALRAAGALIATEHKAENLDLTGDTPTCVVTSFAAIPQDNPELVSARERGIPVVTRSDVLGALLLDHDALLIAGTHGKTSTTSLAVIALQQAGMDPGFAVGGQLSRTGTNAHHGTGSVFVAEADESDASLLTYSPNVAVVTNIEADHLDFYGSEESYIHVFDEFADRIVDGGYLVVCVDDPHAAALGERIVQQGNRINVIGYGTSDACTRHPSIPVGAEITEITPKPDRTDALIRISLPAHASAENSGGEANEADTSTHRVGMHIPGKHMVLNAVAAIVSSVLVGADRERAVSGVNGFQGVRRRFESHGTIAHGYCEGASVYDDYAHHPTEVRAVLTAAREKIRAMDPVAGHQRRVIVVFQPHMYSRTEEFASEFAEALSLADEAIVMDIYGAREKPIPGVTSDLIIDQMTIPTHAAHRVDEVPRMVSSIAGPGDIILTMGAGTVTMLADPIAAALHEPLQ</sequence>
<gene>
    <name evidence="14" type="primary">murC</name>
    <name evidence="18" type="ORF">DI525_04835</name>
</gene>
<evidence type="ECO:0000259" key="15">
    <source>
        <dbReference type="Pfam" id="PF01225"/>
    </source>
</evidence>
<dbReference type="AlphaFoldDB" id="A0A2W5SR01"/>
<comment type="catalytic activity">
    <reaction evidence="13 14">
        <text>UDP-N-acetyl-alpha-D-muramate + L-alanine + ATP = UDP-N-acetyl-alpha-D-muramoyl-L-alanine + ADP + phosphate + H(+)</text>
        <dbReference type="Rhea" id="RHEA:23372"/>
        <dbReference type="ChEBI" id="CHEBI:15378"/>
        <dbReference type="ChEBI" id="CHEBI:30616"/>
        <dbReference type="ChEBI" id="CHEBI:43474"/>
        <dbReference type="ChEBI" id="CHEBI:57972"/>
        <dbReference type="ChEBI" id="CHEBI:70757"/>
        <dbReference type="ChEBI" id="CHEBI:83898"/>
        <dbReference type="ChEBI" id="CHEBI:456216"/>
        <dbReference type="EC" id="6.3.2.8"/>
    </reaction>
</comment>
<keyword evidence="12 14" id="KW-0961">Cell wall biogenesis/degradation</keyword>
<evidence type="ECO:0000256" key="5">
    <source>
        <dbReference type="ARBA" id="ARBA00022598"/>
    </source>
</evidence>
<feature type="domain" description="Mur ligase N-terminal catalytic" evidence="15">
    <location>
        <begin position="40"/>
        <end position="140"/>
    </location>
</feature>
<dbReference type="UniPathway" id="UPA00219"/>
<comment type="pathway">
    <text evidence="2 14">Cell wall biogenesis; peptidoglycan biosynthesis.</text>
</comment>
<dbReference type="Proteomes" id="UP000249432">
    <property type="component" value="Unassembled WGS sequence"/>
</dbReference>
<dbReference type="Pfam" id="PF08245">
    <property type="entry name" value="Mur_ligase_M"/>
    <property type="match status" value="1"/>
</dbReference>
<dbReference type="GO" id="GO:0051301">
    <property type="term" value="P:cell division"/>
    <property type="evidence" value="ECO:0007669"/>
    <property type="project" value="UniProtKB-KW"/>
</dbReference>
<evidence type="ECO:0000256" key="12">
    <source>
        <dbReference type="ARBA" id="ARBA00023316"/>
    </source>
</evidence>
<evidence type="ECO:0000313" key="19">
    <source>
        <dbReference type="Proteomes" id="UP000249432"/>
    </source>
</evidence>
<organism evidence="18 19">
    <name type="scientific">Corynebacterium kroppenstedtii</name>
    <dbReference type="NCBI Taxonomy" id="161879"/>
    <lineage>
        <taxon>Bacteria</taxon>
        <taxon>Bacillati</taxon>
        <taxon>Actinomycetota</taxon>
        <taxon>Actinomycetes</taxon>
        <taxon>Mycobacteriales</taxon>
        <taxon>Corynebacteriaceae</taxon>
        <taxon>Corynebacterium</taxon>
    </lineage>
</organism>
<dbReference type="InterPro" id="IPR036565">
    <property type="entry name" value="Mur-like_cat_sf"/>
</dbReference>
<dbReference type="Pfam" id="PF02875">
    <property type="entry name" value="Mur_ligase_C"/>
    <property type="match status" value="1"/>
</dbReference>
<feature type="binding site" evidence="14">
    <location>
        <begin position="150"/>
        <end position="156"/>
    </location>
    <ligand>
        <name>ATP</name>
        <dbReference type="ChEBI" id="CHEBI:30616"/>
    </ligand>
</feature>
<evidence type="ECO:0000256" key="2">
    <source>
        <dbReference type="ARBA" id="ARBA00004752"/>
    </source>
</evidence>
<evidence type="ECO:0000256" key="9">
    <source>
        <dbReference type="ARBA" id="ARBA00022960"/>
    </source>
</evidence>
<dbReference type="EC" id="6.3.2.8" evidence="3 14"/>
<proteinExistence type="inferred from homology"/>
<dbReference type="SUPFAM" id="SSF51984">
    <property type="entry name" value="MurCD N-terminal domain"/>
    <property type="match status" value="1"/>
</dbReference>
<dbReference type="SUPFAM" id="SSF53623">
    <property type="entry name" value="MurD-like peptide ligases, catalytic domain"/>
    <property type="match status" value="1"/>
</dbReference>
<evidence type="ECO:0000256" key="7">
    <source>
        <dbReference type="ARBA" id="ARBA00022741"/>
    </source>
</evidence>
<dbReference type="GO" id="GO:0008763">
    <property type="term" value="F:UDP-N-acetylmuramate-L-alanine ligase activity"/>
    <property type="evidence" value="ECO:0007669"/>
    <property type="project" value="UniProtKB-UniRule"/>
</dbReference>
<dbReference type="HAMAP" id="MF_00046">
    <property type="entry name" value="MurC"/>
    <property type="match status" value="1"/>
</dbReference>
<dbReference type="Gene3D" id="3.40.1190.10">
    <property type="entry name" value="Mur-like, catalytic domain"/>
    <property type="match status" value="1"/>
</dbReference>
<keyword evidence="11 14" id="KW-0131">Cell cycle</keyword>
<comment type="subcellular location">
    <subcellularLocation>
        <location evidence="1 14">Cytoplasm</location>
    </subcellularLocation>
</comment>
<dbReference type="GO" id="GO:0009252">
    <property type="term" value="P:peptidoglycan biosynthetic process"/>
    <property type="evidence" value="ECO:0007669"/>
    <property type="project" value="UniProtKB-UniRule"/>
</dbReference>
<keyword evidence="4 14" id="KW-0963">Cytoplasm</keyword>
<evidence type="ECO:0000256" key="3">
    <source>
        <dbReference type="ARBA" id="ARBA00012211"/>
    </source>
</evidence>
<evidence type="ECO:0000256" key="8">
    <source>
        <dbReference type="ARBA" id="ARBA00022840"/>
    </source>
</evidence>
<dbReference type="SUPFAM" id="SSF53244">
    <property type="entry name" value="MurD-like peptide ligases, peptide-binding domain"/>
    <property type="match status" value="1"/>
</dbReference>
<dbReference type="GO" id="GO:0008360">
    <property type="term" value="P:regulation of cell shape"/>
    <property type="evidence" value="ECO:0007669"/>
    <property type="project" value="UniProtKB-KW"/>
</dbReference>
<keyword evidence="8 14" id="KW-0067">ATP-binding</keyword>
<dbReference type="InterPro" id="IPR036615">
    <property type="entry name" value="Mur_ligase_C_dom_sf"/>
</dbReference>